<feature type="transmembrane region" description="Helical" evidence="14">
    <location>
        <begin position="1017"/>
        <end position="1042"/>
    </location>
</feature>
<keyword evidence="6 14" id="KW-0812">Transmembrane</keyword>
<feature type="compositionally biased region" description="Acidic residues" evidence="13">
    <location>
        <begin position="326"/>
        <end position="343"/>
    </location>
</feature>
<proteinExistence type="predicted"/>
<evidence type="ECO:0000256" key="11">
    <source>
        <dbReference type="ARBA" id="ARBA00022989"/>
    </source>
</evidence>
<dbReference type="Pfam" id="PF23113">
    <property type="entry name" value="MARCHF6_C"/>
    <property type="match status" value="1"/>
</dbReference>
<keyword evidence="11 14" id="KW-1133">Transmembrane helix</keyword>
<dbReference type="RefSeq" id="XP_060120725.1">
    <property type="nucleotide sequence ID" value="XM_060264742.1"/>
</dbReference>
<evidence type="ECO:0000313" key="17">
    <source>
        <dbReference type="Proteomes" id="UP001217754"/>
    </source>
</evidence>
<feature type="transmembrane region" description="Helical" evidence="14">
    <location>
        <begin position="840"/>
        <end position="861"/>
    </location>
</feature>
<evidence type="ECO:0000256" key="1">
    <source>
        <dbReference type="ARBA" id="ARBA00000900"/>
    </source>
</evidence>
<evidence type="ECO:0000256" key="13">
    <source>
        <dbReference type="SAM" id="MobiDB-lite"/>
    </source>
</evidence>
<dbReference type="GO" id="GO:0061630">
    <property type="term" value="F:ubiquitin protein ligase activity"/>
    <property type="evidence" value="ECO:0007669"/>
    <property type="project" value="UniProtKB-EC"/>
</dbReference>
<sequence length="1124" mass="124699">MADVDEVQEVPTCRICRSEEEPGLVQWLQHSQKKYCELCNYSFVFHKRYTHSMPDGTLPVWLYTRYLLWRGAQLVAYLLRLALVLFAWLLLVPYTTYRVWCMYFNVGDRIADLVLGTEIFQSPPRSGRGWPEVPITLSPSRLLHAAWKIGEHLFEVLTEHWLQSVIVTGAVILSFAAVFLLREWVAHNIPEPQAELEDDAPPADDPVRDRIRAAALAAAQARAENMLAADPAQLIFDDMARTALAQRDPDAPLPLPNYADAQQEFANLFPWDALRNGPEAPQDDDGWEDDEDDAPQDDDWIDESESEDDAPLLPAPPAPPAPAPPGDDDEEEEEDEVGWDDPENADHFAEDIEGVLEAIGLHGPMMAFFQTLLLLQALAVSVISIFVAIPYCVGRLLGFRVLDIVLLPVDLLRTVTDPVFEFVLSHLTAPLAPLARLAEPGQASAAAEASGGLWDALRSTHLAPVARAIQDVAWKAVGLASGLQAHTRGTALWERALCIVLGHGYAFLILAAEAHAGHLLHGAPVSWAQYVLKQYLRVAKVLLFSVIDLLLFPLFCGILLEWCLFPLFPGASFARLAGDFAAAPFTATFCRWTSGTVYMFHFAQFLSAIRSVVRPGVMCWMRDASDPDFHPIKEILETNSLLQLRRIGDSVIMYGAVLALVFGATLRVLNLVPGLFPLYWHPMQPVLHVPLDLLLVHFGLRLSVKRTRLSQNARKAFKRWWVWAAKCLRLSAFLMGDEQPDEMGVVEGRTWLEALRTYVLHQPGAEHDPRFVRSGGYARVPADDHPAPDAQLVIATDAEGTPVDDEARTALAKQEASIAKMKEKAAYSIVYLPGPLRPRVMVLLVLLWLSTAAVSAVGFVAPLLIGRGLAYVCGVSGMHDVYAVFLGVVVLVLGTLVRHCTLELTPRRLAVEEHVAACVRNACRVAYVLGAYAGLVPLLTGLVLHQYLVPVQNVTTDGVPQLNVLHAWALGVMALHSALLFILMVRPDDYPLLWDVYDFLQHGRIWRVPIRPTARTALLPMLAVLIPSLVLPYLVALGSLAISGDWDAPAAVHQLHLRYANWSVLLGTLLFALGAIVPHRLDFWTSVLRDELFLESTQLCNYDEQDEKRTHQNYGPLPDRVVRG</sequence>
<keyword evidence="10" id="KW-0862">Zinc</keyword>
<feature type="compositionally biased region" description="Acidic residues" evidence="13">
    <location>
        <begin position="281"/>
        <end position="310"/>
    </location>
</feature>
<feature type="transmembrane region" description="Helical" evidence="14">
    <location>
        <begin position="580"/>
        <end position="600"/>
    </location>
</feature>
<evidence type="ECO:0000256" key="4">
    <source>
        <dbReference type="ARBA" id="ARBA00012483"/>
    </source>
</evidence>
<comment type="pathway">
    <text evidence="3">Protein modification; protein ubiquitination.</text>
</comment>
<comment type="subcellular location">
    <subcellularLocation>
        <location evidence="2">Membrane</location>
        <topology evidence="2">Multi-pass membrane protein</topology>
    </subcellularLocation>
</comment>
<feature type="transmembrane region" description="Helical" evidence="14">
    <location>
        <begin position="651"/>
        <end position="680"/>
    </location>
</feature>
<dbReference type="GO" id="GO:0005789">
    <property type="term" value="C:endoplasmic reticulum membrane"/>
    <property type="evidence" value="ECO:0007669"/>
    <property type="project" value="TreeGrafter"/>
</dbReference>
<feature type="transmembrane region" description="Helical" evidence="14">
    <location>
        <begin position="74"/>
        <end position="94"/>
    </location>
</feature>
<evidence type="ECO:0000256" key="3">
    <source>
        <dbReference type="ARBA" id="ARBA00004906"/>
    </source>
</evidence>
<feature type="compositionally biased region" description="Pro residues" evidence="13">
    <location>
        <begin position="313"/>
        <end position="325"/>
    </location>
</feature>
<evidence type="ECO:0000313" key="16">
    <source>
        <dbReference type="EMBL" id="WFD37828.1"/>
    </source>
</evidence>
<accession>A0AAF0J913</accession>
<evidence type="ECO:0000259" key="15">
    <source>
        <dbReference type="SMART" id="SM00744"/>
    </source>
</evidence>
<dbReference type="GeneID" id="85224424"/>
<evidence type="ECO:0000256" key="7">
    <source>
        <dbReference type="ARBA" id="ARBA00022723"/>
    </source>
</evidence>
<dbReference type="InterPro" id="IPR056521">
    <property type="entry name" value="MARCHF6-like_C"/>
</dbReference>
<feature type="domain" description="RING-CH-type" evidence="15">
    <location>
        <begin position="12"/>
        <end position="40"/>
    </location>
</feature>
<evidence type="ECO:0000256" key="2">
    <source>
        <dbReference type="ARBA" id="ARBA00004141"/>
    </source>
</evidence>
<feature type="region of interest" description="Disordered" evidence="13">
    <location>
        <begin position="273"/>
        <end position="345"/>
    </location>
</feature>
<dbReference type="EC" id="2.3.2.27" evidence="4"/>
<keyword evidence="17" id="KW-1185">Reference proteome</keyword>
<keyword evidence="9" id="KW-0833">Ubl conjugation pathway</keyword>
<dbReference type="InterPro" id="IPR011016">
    <property type="entry name" value="Znf_RING-CH"/>
</dbReference>
<dbReference type="Proteomes" id="UP001217754">
    <property type="component" value="Chromosome 1"/>
</dbReference>
<evidence type="ECO:0000256" key="10">
    <source>
        <dbReference type="ARBA" id="ARBA00022833"/>
    </source>
</evidence>
<feature type="transmembrane region" description="Helical" evidence="14">
    <location>
        <begin position="881"/>
        <end position="904"/>
    </location>
</feature>
<reference evidence="16" key="1">
    <citation type="submission" date="2023-03" db="EMBL/GenBank/DDBJ databases">
        <title>Mating type loci evolution in Malassezia.</title>
        <authorList>
            <person name="Coelho M.A."/>
        </authorList>
    </citation>
    <scope>NUCLEOTIDE SEQUENCE</scope>
    <source>
        <strain evidence="16">CBS 9431</strain>
    </source>
</reference>
<keyword evidence="8" id="KW-0863">Zinc-finger</keyword>
<dbReference type="SMART" id="SM00744">
    <property type="entry name" value="RINGv"/>
    <property type="match status" value="1"/>
</dbReference>
<feature type="transmembrane region" description="Helical" evidence="14">
    <location>
        <begin position="372"/>
        <end position="391"/>
    </location>
</feature>
<evidence type="ECO:0000256" key="6">
    <source>
        <dbReference type="ARBA" id="ARBA00022692"/>
    </source>
</evidence>
<dbReference type="EMBL" id="CP119958">
    <property type="protein sequence ID" value="WFD37828.1"/>
    <property type="molecule type" value="Genomic_DNA"/>
</dbReference>
<gene>
    <name evidence="16" type="ORF">MJAP1_000775</name>
</gene>
<evidence type="ECO:0000256" key="9">
    <source>
        <dbReference type="ARBA" id="ARBA00022786"/>
    </source>
</evidence>
<keyword evidence="5 16" id="KW-0808">Transferase</keyword>
<feature type="transmembrane region" description="Helical" evidence="14">
    <location>
        <begin position="541"/>
        <end position="560"/>
    </location>
</feature>
<evidence type="ECO:0000256" key="5">
    <source>
        <dbReference type="ARBA" id="ARBA00022679"/>
    </source>
</evidence>
<feature type="transmembrane region" description="Helical" evidence="14">
    <location>
        <begin position="1062"/>
        <end position="1081"/>
    </location>
</feature>
<feature type="transmembrane region" description="Helical" evidence="14">
    <location>
        <begin position="925"/>
        <end position="945"/>
    </location>
</feature>
<evidence type="ECO:0000256" key="12">
    <source>
        <dbReference type="ARBA" id="ARBA00023136"/>
    </source>
</evidence>
<protein>
    <recommendedName>
        <fullName evidence="4">RING-type E3 ubiquitin transferase</fullName>
        <ecNumber evidence="4">2.3.2.27</ecNumber>
    </recommendedName>
</protein>
<dbReference type="GO" id="GO:0008270">
    <property type="term" value="F:zinc ion binding"/>
    <property type="evidence" value="ECO:0007669"/>
    <property type="project" value="UniProtKB-KW"/>
</dbReference>
<evidence type="ECO:0000256" key="14">
    <source>
        <dbReference type="SAM" id="Phobius"/>
    </source>
</evidence>
<evidence type="ECO:0000256" key="8">
    <source>
        <dbReference type="ARBA" id="ARBA00022771"/>
    </source>
</evidence>
<comment type="catalytic activity">
    <reaction evidence="1">
        <text>S-ubiquitinyl-[E2 ubiquitin-conjugating enzyme]-L-cysteine + [acceptor protein]-L-lysine = [E2 ubiquitin-conjugating enzyme]-L-cysteine + N(6)-ubiquitinyl-[acceptor protein]-L-lysine.</text>
        <dbReference type="EC" id="2.3.2.27"/>
    </reaction>
</comment>
<dbReference type="PANTHER" id="PTHR13145">
    <property type="entry name" value="SSM4 PROTEIN"/>
    <property type="match status" value="1"/>
</dbReference>
<feature type="transmembrane region" description="Helical" evidence="14">
    <location>
        <begin position="965"/>
        <end position="985"/>
    </location>
</feature>
<dbReference type="GO" id="GO:0036503">
    <property type="term" value="P:ERAD pathway"/>
    <property type="evidence" value="ECO:0007669"/>
    <property type="project" value="TreeGrafter"/>
</dbReference>
<keyword evidence="7" id="KW-0479">Metal-binding</keyword>
<keyword evidence="12 14" id="KW-0472">Membrane</keyword>
<organism evidence="16 17">
    <name type="scientific">Malassezia japonica</name>
    <dbReference type="NCBI Taxonomy" id="223818"/>
    <lineage>
        <taxon>Eukaryota</taxon>
        <taxon>Fungi</taxon>
        <taxon>Dikarya</taxon>
        <taxon>Basidiomycota</taxon>
        <taxon>Ustilaginomycotina</taxon>
        <taxon>Malasseziomycetes</taxon>
        <taxon>Malasseziales</taxon>
        <taxon>Malasseziaceae</taxon>
        <taxon>Malassezia</taxon>
    </lineage>
</organism>
<name>A0AAF0J913_9BASI</name>
<keyword evidence="16" id="KW-0012">Acyltransferase</keyword>
<feature type="transmembrane region" description="Helical" evidence="14">
    <location>
        <begin position="686"/>
        <end position="704"/>
    </location>
</feature>
<dbReference type="PANTHER" id="PTHR13145:SF0">
    <property type="entry name" value="E3 UBIQUITIN-PROTEIN LIGASE MARCHF6"/>
    <property type="match status" value="1"/>
</dbReference>
<dbReference type="AlphaFoldDB" id="A0AAF0J913"/>